<gene>
    <name evidence="1" type="ORF">M9Y10_009165</name>
</gene>
<organism evidence="1 2">
    <name type="scientific">Tritrichomonas musculus</name>
    <dbReference type="NCBI Taxonomy" id="1915356"/>
    <lineage>
        <taxon>Eukaryota</taxon>
        <taxon>Metamonada</taxon>
        <taxon>Parabasalia</taxon>
        <taxon>Tritrichomonadida</taxon>
        <taxon>Tritrichomonadidae</taxon>
        <taxon>Tritrichomonas</taxon>
    </lineage>
</organism>
<sequence length="105" mass="12745">MTLQNRRMPINSIVNIINESNEFPHVSNETVHRIKHNLGFYYLPPYQTFLISEALRLNRLQFCQQNINTKTDWTKVIFVDESSFYLDNSHRWCWRRRGEKDNEKV</sequence>
<evidence type="ECO:0000313" key="2">
    <source>
        <dbReference type="Proteomes" id="UP001470230"/>
    </source>
</evidence>
<accession>A0ABR2IP46</accession>
<protein>
    <recommendedName>
        <fullName evidence="3">Transposase Tc1-like domain-containing protein</fullName>
    </recommendedName>
</protein>
<keyword evidence="2" id="KW-1185">Reference proteome</keyword>
<dbReference type="InterPro" id="IPR036397">
    <property type="entry name" value="RNaseH_sf"/>
</dbReference>
<evidence type="ECO:0008006" key="3">
    <source>
        <dbReference type="Google" id="ProtNLM"/>
    </source>
</evidence>
<proteinExistence type="predicted"/>
<reference evidence="1 2" key="1">
    <citation type="submission" date="2024-04" db="EMBL/GenBank/DDBJ databases">
        <title>Tritrichomonas musculus Genome.</title>
        <authorList>
            <person name="Alves-Ferreira E."/>
            <person name="Grigg M."/>
            <person name="Lorenzi H."/>
            <person name="Galac M."/>
        </authorList>
    </citation>
    <scope>NUCLEOTIDE SEQUENCE [LARGE SCALE GENOMIC DNA]</scope>
    <source>
        <strain evidence="1 2">EAF2021</strain>
    </source>
</reference>
<evidence type="ECO:0000313" key="1">
    <source>
        <dbReference type="EMBL" id="KAK8866206.1"/>
    </source>
</evidence>
<dbReference type="Proteomes" id="UP001470230">
    <property type="component" value="Unassembled WGS sequence"/>
</dbReference>
<name>A0ABR2IP46_9EUKA</name>
<comment type="caution">
    <text evidence="1">The sequence shown here is derived from an EMBL/GenBank/DDBJ whole genome shotgun (WGS) entry which is preliminary data.</text>
</comment>
<dbReference type="Gene3D" id="3.30.420.10">
    <property type="entry name" value="Ribonuclease H-like superfamily/Ribonuclease H"/>
    <property type="match status" value="1"/>
</dbReference>
<dbReference type="EMBL" id="JAPFFF010000015">
    <property type="protein sequence ID" value="KAK8866206.1"/>
    <property type="molecule type" value="Genomic_DNA"/>
</dbReference>